<dbReference type="EMBL" id="JAMZDY010000001">
    <property type="protein sequence ID" value="MCP2369478.1"/>
    <property type="molecule type" value="Genomic_DNA"/>
</dbReference>
<organism evidence="2 3">
    <name type="scientific">Agromyces terreus</name>
    <dbReference type="NCBI Taxonomy" id="424795"/>
    <lineage>
        <taxon>Bacteria</taxon>
        <taxon>Bacillati</taxon>
        <taxon>Actinomycetota</taxon>
        <taxon>Actinomycetes</taxon>
        <taxon>Micrococcales</taxon>
        <taxon>Microbacteriaceae</taxon>
        <taxon>Agromyces</taxon>
    </lineage>
</organism>
<evidence type="ECO:0000256" key="1">
    <source>
        <dbReference type="SAM" id="Phobius"/>
    </source>
</evidence>
<gene>
    <name evidence="2" type="ORF">BJ978_000154</name>
</gene>
<dbReference type="OrthoDB" id="5124052at2"/>
<reference evidence="2" key="1">
    <citation type="submission" date="2022-06" db="EMBL/GenBank/DDBJ databases">
        <title>Sequencing the genomes of 1000 actinobacteria strains.</title>
        <authorList>
            <person name="Klenk H.-P."/>
        </authorList>
    </citation>
    <scope>NUCLEOTIDE SEQUENCE</scope>
    <source>
        <strain evidence="2">DSM 22016</strain>
    </source>
</reference>
<dbReference type="RefSeq" id="WP_156997207.1">
    <property type="nucleotide sequence ID" value="NZ_BAAANU010000010.1"/>
</dbReference>
<feature type="transmembrane region" description="Helical" evidence="1">
    <location>
        <begin position="84"/>
        <end position="101"/>
    </location>
</feature>
<dbReference type="Proteomes" id="UP001139722">
    <property type="component" value="Unassembled WGS sequence"/>
</dbReference>
<feature type="transmembrane region" description="Helical" evidence="1">
    <location>
        <begin position="134"/>
        <end position="153"/>
    </location>
</feature>
<feature type="transmembrane region" description="Helical" evidence="1">
    <location>
        <begin position="165"/>
        <end position="188"/>
    </location>
</feature>
<keyword evidence="1" id="KW-0472">Membrane</keyword>
<accession>A0A9X2GY47</accession>
<proteinExistence type="predicted"/>
<keyword evidence="1" id="KW-0812">Transmembrane</keyword>
<keyword evidence="1" id="KW-1133">Transmembrane helix</keyword>
<feature type="transmembrane region" description="Helical" evidence="1">
    <location>
        <begin position="21"/>
        <end position="43"/>
    </location>
</feature>
<keyword evidence="3" id="KW-1185">Reference proteome</keyword>
<evidence type="ECO:0000313" key="3">
    <source>
        <dbReference type="Proteomes" id="UP001139722"/>
    </source>
</evidence>
<protein>
    <submittedName>
        <fullName evidence="2">Uncharacterized protein</fullName>
    </submittedName>
</protein>
<comment type="caution">
    <text evidence="2">The sequence shown here is derived from an EMBL/GenBank/DDBJ whole genome shotgun (WGS) entry which is preliminary data.</text>
</comment>
<dbReference type="AlphaFoldDB" id="A0A9X2GY47"/>
<feature type="transmembrane region" description="Helical" evidence="1">
    <location>
        <begin position="113"/>
        <end position="129"/>
    </location>
</feature>
<name>A0A9X2GY47_9MICO</name>
<evidence type="ECO:0000313" key="2">
    <source>
        <dbReference type="EMBL" id="MCP2369478.1"/>
    </source>
</evidence>
<sequence>MSTRRLTQQDIDPIAGLTSATLTPLAAVVATGVAIALTLAHWSEVHSEIAAASAVAAIALVVAAGIAATLATRPSRSPVTPERFWVVVALGVGAAVAEYFSTIGHDEFLYDDFGPVVIGILVISFAPYCNWPSLLTAGVLSSAVLAVLAVGAANPTWENVPLGSMIFVFVAPTLMSTCAAAGYSWAIVRVTLEWQRKANQVVLARDAELRAGLARSLDHGRVAVLRREVIPFLAGMLTVERVSVADADRARLLAESLRAALHSEQASTWLGDLAAELERRCGVEVVVVDPASAASSLHEGQRAALTSLMTWLADGRASAVRVAVSVEPAASDHGRIVRFEVGGPLGEEPPHRREVERFGSVARAVGLVADVGVTRENVRVELRHESR</sequence>
<feature type="transmembrane region" description="Helical" evidence="1">
    <location>
        <begin position="49"/>
        <end position="72"/>
    </location>
</feature>